<comment type="similarity">
    <text evidence="1">Belongs to the ComF/GntX family.</text>
</comment>
<comment type="caution">
    <text evidence="4">The sequence shown here is derived from an EMBL/GenBank/DDBJ whole genome shotgun (WGS) entry which is preliminary data.</text>
</comment>
<evidence type="ECO:0000259" key="2">
    <source>
        <dbReference type="Pfam" id="PF00156"/>
    </source>
</evidence>
<gene>
    <name evidence="4" type="ORF">GTZ99_06985</name>
</gene>
<dbReference type="CDD" id="cd06223">
    <property type="entry name" value="PRTases_typeI"/>
    <property type="match status" value="1"/>
</dbReference>
<reference evidence="5" key="1">
    <citation type="submission" date="2020-01" db="EMBL/GenBank/DDBJ databases">
        <title>Sphingomonas sp. strain CSW-10.</title>
        <authorList>
            <person name="Chen W.-M."/>
        </authorList>
    </citation>
    <scope>NUCLEOTIDE SEQUENCE [LARGE SCALE GENOMIC DNA]</scope>
    <source>
        <strain evidence="5">FSY-8</strain>
    </source>
</reference>
<dbReference type="InterPro" id="IPR000836">
    <property type="entry name" value="PRTase_dom"/>
</dbReference>
<dbReference type="PANTHER" id="PTHR47505:SF1">
    <property type="entry name" value="DNA UTILIZATION PROTEIN YHGH"/>
    <property type="match status" value="1"/>
</dbReference>
<dbReference type="Proteomes" id="UP000753724">
    <property type="component" value="Unassembled WGS sequence"/>
</dbReference>
<evidence type="ECO:0000259" key="3">
    <source>
        <dbReference type="Pfam" id="PF18912"/>
    </source>
</evidence>
<dbReference type="EMBL" id="JAAAPO010000002">
    <property type="protein sequence ID" value="NBC36302.1"/>
    <property type="molecule type" value="Genomic_DNA"/>
</dbReference>
<dbReference type="PANTHER" id="PTHR47505">
    <property type="entry name" value="DNA UTILIZATION PROTEIN YHGH"/>
    <property type="match status" value="1"/>
</dbReference>
<accession>A0ABW9XCV2</accession>
<feature type="domain" description="Double zinc ribbon" evidence="3">
    <location>
        <begin position="9"/>
        <end position="81"/>
    </location>
</feature>
<sequence length="280" mass="29977">MRTRIWTPVIDLLFPPRCALCGAMVSDHNGLCATCWAGLEVPGQPACAACAMPFAHAGAEAGRTQSIDPLHPHEADLCLDCRDTPPSHDGIRAATIYNHTARRLIIGLKHGRRVALAPMLGRLMAARLHGDLGQGDLAQGDLAQGDLAQGRWLVVPVPLHRWRLWHRGFNQSALLGAEVARHHGARLMVDALVRRRPTPSLGGLGKAERARVLRDAITVHPRRAAMLRGAKVLLVDDVLTSGATTNACIAALRAAGAARVVVACFARVTDGGWTDLIDPP</sequence>
<protein>
    <submittedName>
        <fullName evidence="4">ComF family protein</fullName>
    </submittedName>
</protein>
<organism evidence="4 5">
    <name type="scientific">Novosphingobium ovatum</name>
    <dbReference type="NCBI Taxonomy" id="1908523"/>
    <lineage>
        <taxon>Bacteria</taxon>
        <taxon>Pseudomonadati</taxon>
        <taxon>Pseudomonadota</taxon>
        <taxon>Alphaproteobacteria</taxon>
        <taxon>Sphingomonadales</taxon>
        <taxon>Sphingomonadaceae</taxon>
        <taxon>Novosphingobium</taxon>
    </lineage>
</organism>
<dbReference type="Gene3D" id="3.40.50.2020">
    <property type="match status" value="1"/>
</dbReference>
<dbReference type="InterPro" id="IPR029057">
    <property type="entry name" value="PRTase-like"/>
</dbReference>
<dbReference type="Pfam" id="PF18912">
    <property type="entry name" value="DZR_2"/>
    <property type="match status" value="1"/>
</dbReference>
<feature type="domain" description="Phosphoribosyltransferase" evidence="2">
    <location>
        <begin position="215"/>
        <end position="267"/>
    </location>
</feature>
<dbReference type="Pfam" id="PF00156">
    <property type="entry name" value="Pribosyltran"/>
    <property type="match status" value="1"/>
</dbReference>
<evidence type="ECO:0000313" key="5">
    <source>
        <dbReference type="Proteomes" id="UP000753724"/>
    </source>
</evidence>
<dbReference type="RefSeq" id="WP_161717526.1">
    <property type="nucleotide sequence ID" value="NZ_JAAAPO010000002.1"/>
</dbReference>
<dbReference type="InterPro" id="IPR044005">
    <property type="entry name" value="DZR_2"/>
</dbReference>
<evidence type="ECO:0000256" key="1">
    <source>
        <dbReference type="ARBA" id="ARBA00008007"/>
    </source>
</evidence>
<proteinExistence type="inferred from homology"/>
<dbReference type="SUPFAM" id="SSF53271">
    <property type="entry name" value="PRTase-like"/>
    <property type="match status" value="1"/>
</dbReference>
<keyword evidence="5" id="KW-1185">Reference proteome</keyword>
<dbReference type="InterPro" id="IPR051910">
    <property type="entry name" value="ComF/GntX_DNA_util-trans"/>
</dbReference>
<evidence type="ECO:0000313" key="4">
    <source>
        <dbReference type="EMBL" id="NBC36302.1"/>
    </source>
</evidence>
<name>A0ABW9XCV2_9SPHN</name>